<name>A0A445KBU5_GLYSO</name>
<evidence type="ECO:0000256" key="5">
    <source>
        <dbReference type="SAM" id="MobiDB-lite"/>
    </source>
</evidence>
<organism evidence="7 8">
    <name type="scientific">Glycine soja</name>
    <name type="common">Wild soybean</name>
    <dbReference type="NCBI Taxonomy" id="3848"/>
    <lineage>
        <taxon>Eukaryota</taxon>
        <taxon>Viridiplantae</taxon>
        <taxon>Streptophyta</taxon>
        <taxon>Embryophyta</taxon>
        <taxon>Tracheophyta</taxon>
        <taxon>Spermatophyta</taxon>
        <taxon>Magnoliopsida</taxon>
        <taxon>eudicotyledons</taxon>
        <taxon>Gunneridae</taxon>
        <taxon>Pentapetalae</taxon>
        <taxon>rosids</taxon>
        <taxon>fabids</taxon>
        <taxon>Fabales</taxon>
        <taxon>Fabaceae</taxon>
        <taxon>Papilionoideae</taxon>
        <taxon>50 kb inversion clade</taxon>
        <taxon>NPAAA clade</taxon>
        <taxon>indigoferoid/millettioid clade</taxon>
        <taxon>Phaseoleae</taxon>
        <taxon>Glycine</taxon>
        <taxon>Glycine subgen. Soja</taxon>
    </lineage>
</organism>
<keyword evidence="8" id="KW-1185">Reference proteome</keyword>
<feature type="compositionally biased region" description="Low complexity" evidence="5">
    <location>
        <begin position="56"/>
        <end position="67"/>
    </location>
</feature>
<feature type="compositionally biased region" description="Polar residues" evidence="5">
    <location>
        <begin position="119"/>
        <end position="130"/>
    </location>
</feature>
<evidence type="ECO:0000256" key="3">
    <source>
        <dbReference type="ARBA" id="ARBA00023163"/>
    </source>
</evidence>
<dbReference type="SUPFAM" id="SSF47459">
    <property type="entry name" value="HLH, helix-loop-helix DNA-binding domain"/>
    <property type="match status" value="1"/>
</dbReference>
<dbReference type="CDD" id="cd18919">
    <property type="entry name" value="bHLH_AtBPE_like"/>
    <property type="match status" value="1"/>
</dbReference>
<feature type="region of interest" description="Disordered" evidence="5">
    <location>
        <begin position="26"/>
        <end position="135"/>
    </location>
</feature>
<gene>
    <name evidence="7" type="ORF">D0Y65_015111</name>
</gene>
<evidence type="ECO:0000256" key="4">
    <source>
        <dbReference type="ARBA" id="ARBA00023242"/>
    </source>
</evidence>
<evidence type="ECO:0000313" key="8">
    <source>
        <dbReference type="Proteomes" id="UP000289340"/>
    </source>
</evidence>
<dbReference type="SMART" id="SM00353">
    <property type="entry name" value="HLH"/>
    <property type="match status" value="1"/>
</dbReference>
<dbReference type="Pfam" id="PF00010">
    <property type="entry name" value="HLH"/>
    <property type="match status" value="1"/>
</dbReference>
<dbReference type="PANTHER" id="PTHR12565">
    <property type="entry name" value="STEROL REGULATORY ELEMENT-BINDING PROTEIN"/>
    <property type="match status" value="1"/>
</dbReference>
<keyword evidence="4" id="KW-0539">Nucleus</keyword>
<feature type="compositionally biased region" description="Polar residues" evidence="5">
    <location>
        <begin position="37"/>
        <end position="46"/>
    </location>
</feature>
<accession>A0A445KBU5</accession>
<dbReference type="GO" id="GO:0046983">
    <property type="term" value="F:protein dimerization activity"/>
    <property type="evidence" value="ECO:0007669"/>
    <property type="project" value="InterPro"/>
</dbReference>
<evidence type="ECO:0000256" key="1">
    <source>
        <dbReference type="ARBA" id="ARBA00004123"/>
    </source>
</evidence>
<dbReference type="InterPro" id="IPR011598">
    <property type="entry name" value="bHLH_dom"/>
</dbReference>
<dbReference type="Proteomes" id="UP000289340">
    <property type="component" value="Chromosome 6"/>
</dbReference>
<feature type="compositionally biased region" description="Low complexity" evidence="5">
    <location>
        <begin position="77"/>
        <end position="90"/>
    </location>
</feature>
<dbReference type="GO" id="GO:0005634">
    <property type="term" value="C:nucleus"/>
    <property type="evidence" value="ECO:0007669"/>
    <property type="project" value="UniProtKB-SubCell"/>
</dbReference>
<feature type="domain" description="BHLH" evidence="6">
    <location>
        <begin position="148"/>
        <end position="198"/>
    </location>
</feature>
<dbReference type="AlphaFoldDB" id="A0A445KBU5"/>
<dbReference type="GO" id="GO:0003700">
    <property type="term" value="F:DNA-binding transcription factor activity"/>
    <property type="evidence" value="ECO:0007669"/>
    <property type="project" value="TreeGrafter"/>
</dbReference>
<dbReference type="InterPro" id="IPR024097">
    <property type="entry name" value="bHLH_ZIP_TF"/>
</dbReference>
<dbReference type="Gene3D" id="4.10.280.10">
    <property type="entry name" value="Helix-loop-helix DNA-binding domain"/>
    <property type="match status" value="1"/>
</dbReference>
<reference evidence="7 8" key="1">
    <citation type="submission" date="2018-09" db="EMBL/GenBank/DDBJ databases">
        <title>A high-quality reference genome of wild soybean provides a powerful tool to mine soybean genomes.</title>
        <authorList>
            <person name="Xie M."/>
            <person name="Chung C.Y.L."/>
            <person name="Li M.-W."/>
            <person name="Wong F.-L."/>
            <person name="Chan T.-F."/>
            <person name="Lam H.-M."/>
        </authorList>
    </citation>
    <scope>NUCLEOTIDE SEQUENCE [LARGE SCALE GENOMIC DNA]</scope>
    <source>
        <strain evidence="8">cv. W05</strain>
        <tissue evidence="7">Hypocotyl of etiolated seedlings</tissue>
    </source>
</reference>
<evidence type="ECO:0000259" key="6">
    <source>
        <dbReference type="PROSITE" id="PS50888"/>
    </source>
</evidence>
<dbReference type="EMBL" id="QZWG01000006">
    <property type="protein sequence ID" value="RZC08239.1"/>
    <property type="molecule type" value="Genomic_DNA"/>
</dbReference>
<dbReference type="PROSITE" id="PS50888">
    <property type="entry name" value="BHLH"/>
    <property type="match status" value="1"/>
</dbReference>
<comment type="caution">
    <text evidence="7">The sequence shown here is derived from an EMBL/GenBank/DDBJ whole genome shotgun (WGS) entry which is preliminary data.</text>
</comment>
<keyword evidence="2" id="KW-0805">Transcription regulation</keyword>
<evidence type="ECO:0000256" key="2">
    <source>
        <dbReference type="ARBA" id="ARBA00023015"/>
    </source>
</evidence>
<protein>
    <submittedName>
        <fullName evidence="7">Transcription factor BHLH094</fullName>
    </submittedName>
</protein>
<dbReference type="FunFam" id="4.10.280.10:FF:000002">
    <property type="entry name" value="Basic helix-loop-helix transcription factor"/>
    <property type="match status" value="1"/>
</dbReference>
<sequence>MDPPLITDSTFSPAYSLAEIWPGMPHFPPPFPHPSSADHSTLTDLTATPRKRKDCSSSSSSSAAAAAADEDDCSKVLSSTTTATANLSNNDSGSNKQMKLGGSSVENDGFKAEAEASSAGGNKSSEQSNKPCEAPKQDYIHVRARRGQATDSHSLAERARREKISERMKILQDLVPGCNKVIGKALVLDEIINYIQSLQRQVEFLSMKLEAVNSRMNMNPTIDGFPSKDRCIWNVQKSIGTRKYDVWQDLSQIISVAGMIMSWELEMFDYHSFGGMAGSLISTSCSHCGCYVLKLYRNHPEASSSKINTIFCGGPKAWKMVGTQPFDIAGMVFGSQAARGYAQGSSPPGWLHMQIGGGFERTT</sequence>
<dbReference type="PANTHER" id="PTHR12565:SF321">
    <property type="entry name" value="TRANSCRIPTION FACTOR BHLH089"/>
    <property type="match status" value="1"/>
</dbReference>
<proteinExistence type="predicted"/>
<dbReference type="InterPro" id="IPR036638">
    <property type="entry name" value="HLH_DNA-bd_sf"/>
</dbReference>
<comment type="subcellular location">
    <subcellularLocation>
        <location evidence="1">Nucleus</location>
    </subcellularLocation>
</comment>
<evidence type="ECO:0000313" key="7">
    <source>
        <dbReference type="EMBL" id="RZC08239.1"/>
    </source>
</evidence>
<keyword evidence="3" id="KW-0804">Transcription</keyword>